<feature type="region of interest" description="Disordered" evidence="1">
    <location>
        <begin position="1"/>
        <end position="30"/>
    </location>
</feature>
<proteinExistence type="predicted"/>
<comment type="caution">
    <text evidence="2">The sequence shown here is derived from an EMBL/GenBank/DDBJ whole genome shotgun (WGS) entry which is preliminary data.</text>
</comment>
<reference evidence="2 3" key="1">
    <citation type="journal article" date="2023" name="Plants (Basel)">
        <title>Bridging the Gap: Combining Genomics and Transcriptomics Approaches to Understand Stylosanthes scabra, an Orphan Legume from the Brazilian Caatinga.</title>
        <authorList>
            <person name="Ferreira-Neto J.R.C."/>
            <person name="da Silva M.D."/>
            <person name="Binneck E."/>
            <person name="de Melo N.F."/>
            <person name="da Silva R.H."/>
            <person name="de Melo A.L.T.M."/>
            <person name="Pandolfi V."/>
            <person name="Bustamante F.O."/>
            <person name="Brasileiro-Vidal A.C."/>
            <person name="Benko-Iseppon A.M."/>
        </authorList>
    </citation>
    <scope>NUCLEOTIDE SEQUENCE [LARGE SCALE GENOMIC DNA]</scope>
    <source>
        <tissue evidence="2">Leaves</tissue>
    </source>
</reference>
<keyword evidence="3" id="KW-1185">Reference proteome</keyword>
<organism evidence="2 3">
    <name type="scientific">Stylosanthes scabra</name>
    <dbReference type="NCBI Taxonomy" id="79078"/>
    <lineage>
        <taxon>Eukaryota</taxon>
        <taxon>Viridiplantae</taxon>
        <taxon>Streptophyta</taxon>
        <taxon>Embryophyta</taxon>
        <taxon>Tracheophyta</taxon>
        <taxon>Spermatophyta</taxon>
        <taxon>Magnoliopsida</taxon>
        <taxon>eudicotyledons</taxon>
        <taxon>Gunneridae</taxon>
        <taxon>Pentapetalae</taxon>
        <taxon>rosids</taxon>
        <taxon>fabids</taxon>
        <taxon>Fabales</taxon>
        <taxon>Fabaceae</taxon>
        <taxon>Papilionoideae</taxon>
        <taxon>50 kb inversion clade</taxon>
        <taxon>dalbergioids sensu lato</taxon>
        <taxon>Dalbergieae</taxon>
        <taxon>Pterocarpus clade</taxon>
        <taxon>Stylosanthes</taxon>
    </lineage>
</organism>
<name>A0ABU6X222_9FABA</name>
<dbReference type="EMBL" id="JASCZI010211458">
    <property type="protein sequence ID" value="MED6191887.1"/>
    <property type="molecule type" value="Genomic_DNA"/>
</dbReference>
<protein>
    <submittedName>
        <fullName evidence="2">Uncharacterized protein</fullName>
    </submittedName>
</protein>
<dbReference type="Proteomes" id="UP001341840">
    <property type="component" value="Unassembled WGS sequence"/>
</dbReference>
<evidence type="ECO:0000313" key="3">
    <source>
        <dbReference type="Proteomes" id="UP001341840"/>
    </source>
</evidence>
<sequence length="69" mass="7423">MQPDRGAEAEPIGVAQPEKDTTRASAAPEEGVAMCNHRVVRIEVLLICIKSALPPAFRAIADQVLQQLT</sequence>
<evidence type="ECO:0000256" key="1">
    <source>
        <dbReference type="SAM" id="MobiDB-lite"/>
    </source>
</evidence>
<accession>A0ABU6X222</accession>
<gene>
    <name evidence="2" type="ORF">PIB30_004966</name>
</gene>
<evidence type="ECO:0000313" key="2">
    <source>
        <dbReference type="EMBL" id="MED6191887.1"/>
    </source>
</evidence>